<gene>
    <name evidence="2" type="ORF">RDV89_19805</name>
</gene>
<keyword evidence="3" id="KW-1185">Reference proteome</keyword>
<dbReference type="RefSeq" id="WP_315735978.1">
    <property type="nucleotide sequence ID" value="NZ_JAVYII010000011.1"/>
</dbReference>
<reference evidence="2 3" key="1">
    <citation type="submission" date="2023-08" db="EMBL/GenBank/DDBJ databases">
        <title>Nocardioides seae sp. nov., a bacterium isolated from a soil.</title>
        <authorList>
            <person name="Wang X."/>
        </authorList>
    </citation>
    <scope>NUCLEOTIDE SEQUENCE [LARGE SCALE GENOMIC DNA]</scope>
    <source>
        <strain evidence="2 3">YZH12</strain>
    </source>
</reference>
<proteinExistence type="predicted"/>
<name>A0ABU3Q1G3_9ACTN</name>
<evidence type="ECO:0000313" key="3">
    <source>
        <dbReference type="Proteomes" id="UP001268542"/>
    </source>
</evidence>
<protein>
    <recommendedName>
        <fullName evidence="4">Lipoprotein</fullName>
    </recommendedName>
</protein>
<dbReference type="EMBL" id="JAVYII010000011">
    <property type="protein sequence ID" value="MDT9595343.1"/>
    <property type="molecule type" value="Genomic_DNA"/>
</dbReference>
<feature type="region of interest" description="Disordered" evidence="1">
    <location>
        <begin position="163"/>
        <end position="184"/>
    </location>
</feature>
<organism evidence="2 3">
    <name type="scientific">Nocardioides imazamoxiresistens</name>
    <dbReference type="NCBI Taxonomy" id="3231893"/>
    <lineage>
        <taxon>Bacteria</taxon>
        <taxon>Bacillati</taxon>
        <taxon>Actinomycetota</taxon>
        <taxon>Actinomycetes</taxon>
        <taxon>Propionibacteriales</taxon>
        <taxon>Nocardioidaceae</taxon>
        <taxon>Nocardioides</taxon>
    </lineage>
</organism>
<dbReference type="PROSITE" id="PS51257">
    <property type="entry name" value="PROKAR_LIPOPROTEIN"/>
    <property type="match status" value="1"/>
</dbReference>
<accession>A0ABU3Q1G3</accession>
<evidence type="ECO:0000256" key="1">
    <source>
        <dbReference type="SAM" id="MobiDB-lite"/>
    </source>
</evidence>
<dbReference type="Gene3D" id="2.50.20.20">
    <property type="match status" value="1"/>
</dbReference>
<comment type="caution">
    <text evidence="2">The sequence shown here is derived from an EMBL/GenBank/DDBJ whole genome shotgun (WGS) entry which is preliminary data.</text>
</comment>
<dbReference type="Proteomes" id="UP001268542">
    <property type="component" value="Unassembled WGS sequence"/>
</dbReference>
<evidence type="ECO:0000313" key="2">
    <source>
        <dbReference type="EMBL" id="MDT9595343.1"/>
    </source>
</evidence>
<sequence length="250" mass="26200">MRITARTAHARTLTTLGTAAVLAMGLVACGGDDGDGADGGDGGEDSVALVDRDPQEIMDLAERATLGADSVQLTGTITQDGVETTIDGRLGGADACEITLTVDGATVEVLGVDGEYWMKPDATFWTQQGGPSGAQVAELVGDRWVVDPEGSFAELCDVKTLLGSEDDDGDEPEYTGAEETTRDGEDVVEVSIEDEEGDGSAFVRADEPHYVVAIVREGENEGEMTFSEFDEEFEVEAPAAADQVDLQDLG</sequence>
<evidence type="ECO:0008006" key="4">
    <source>
        <dbReference type="Google" id="ProtNLM"/>
    </source>
</evidence>
<feature type="compositionally biased region" description="Acidic residues" evidence="1">
    <location>
        <begin position="164"/>
        <end position="173"/>
    </location>
</feature>